<accession>A0ABP8UC98</accession>
<gene>
    <name evidence="1" type="ORF">GCM10023196_046810</name>
</gene>
<sequence length="215" mass="23807">MSQIGDREIARVRDRVETLWPGLWHSRAARPVRLLTTTELTVDLTGGHHTAGEVIGGTVEVRHSMILRDEGAEPVLMLERFTRRLRTGVRVTAPDGTPLGGISEIGRRAWTPSQGHGRPLCLYDADGRLIGRTREPRRSAMNTIVDGSGRRVALLDLPNHRAVLLARFEGLRLHIEPSADGPLRPLLVALPLALRLIDIQPWLNNAAVPRLEPID</sequence>
<protein>
    <submittedName>
        <fullName evidence="1">Uncharacterized protein</fullName>
    </submittedName>
</protein>
<dbReference type="Proteomes" id="UP001501442">
    <property type="component" value="Unassembled WGS sequence"/>
</dbReference>
<name>A0ABP8UC98_9ACTN</name>
<proteinExistence type="predicted"/>
<dbReference type="EMBL" id="BAABHK010000006">
    <property type="protein sequence ID" value="GAA4628826.1"/>
    <property type="molecule type" value="Genomic_DNA"/>
</dbReference>
<reference evidence="2" key="1">
    <citation type="journal article" date="2019" name="Int. J. Syst. Evol. Microbiol.">
        <title>The Global Catalogue of Microorganisms (GCM) 10K type strain sequencing project: providing services to taxonomists for standard genome sequencing and annotation.</title>
        <authorList>
            <consortium name="The Broad Institute Genomics Platform"/>
            <consortium name="The Broad Institute Genome Sequencing Center for Infectious Disease"/>
            <person name="Wu L."/>
            <person name="Ma J."/>
        </authorList>
    </citation>
    <scope>NUCLEOTIDE SEQUENCE [LARGE SCALE GENOMIC DNA]</scope>
    <source>
        <strain evidence="2">JCM 17939</strain>
    </source>
</reference>
<dbReference type="RefSeq" id="WP_345433080.1">
    <property type="nucleotide sequence ID" value="NZ_BAABHK010000006.1"/>
</dbReference>
<evidence type="ECO:0000313" key="1">
    <source>
        <dbReference type="EMBL" id="GAA4628826.1"/>
    </source>
</evidence>
<organism evidence="1 2">
    <name type="scientific">Actinoallomurus vinaceus</name>
    <dbReference type="NCBI Taxonomy" id="1080074"/>
    <lineage>
        <taxon>Bacteria</taxon>
        <taxon>Bacillati</taxon>
        <taxon>Actinomycetota</taxon>
        <taxon>Actinomycetes</taxon>
        <taxon>Streptosporangiales</taxon>
        <taxon>Thermomonosporaceae</taxon>
        <taxon>Actinoallomurus</taxon>
    </lineage>
</organism>
<evidence type="ECO:0000313" key="2">
    <source>
        <dbReference type="Proteomes" id="UP001501442"/>
    </source>
</evidence>
<keyword evidence="2" id="KW-1185">Reference proteome</keyword>
<comment type="caution">
    <text evidence="1">The sequence shown here is derived from an EMBL/GenBank/DDBJ whole genome shotgun (WGS) entry which is preliminary data.</text>
</comment>